<keyword evidence="1" id="KW-1185">Reference proteome</keyword>
<proteinExistence type="predicted"/>
<organism evidence="1 2">
    <name type="scientific">Meloidogyne hapla</name>
    <name type="common">Root-knot nematode worm</name>
    <dbReference type="NCBI Taxonomy" id="6305"/>
    <lineage>
        <taxon>Eukaryota</taxon>
        <taxon>Metazoa</taxon>
        <taxon>Ecdysozoa</taxon>
        <taxon>Nematoda</taxon>
        <taxon>Chromadorea</taxon>
        <taxon>Rhabditida</taxon>
        <taxon>Tylenchina</taxon>
        <taxon>Tylenchomorpha</taxon>
        <taxon>Tylenchoidea</taxon>
        <taxon>Meloidogynidae</taxon>
        <taxon>Meloidogyninae</taxon>
        <taxon>Meloidogyne</taxon>
    </lineage>
</organism>
<evidence type="ECO:0000313" key="2">
    <source>
        <dbReference type="WBParaSite" id="MhA1_Contig160.frz3.gene10"/>
    </source>
</evidence>
<dbReference type="WBParaSite" id="MhA1_Contig160.frz3.gene10">
    <property type="protein sequence ID" value="MhA1_Contig160.frz3.gene10"/>
    <property type="gene ID" value="MhA1_Contig160.frz3.gene10"/>
</dbReference>
<dbReference type="Proteomes" id="UP000095281">
    <property type="component" value="Unplaced"/>
</dbReference>
<name>A0A1I8B939_MELHA</name>
<evidence type="ECO:0000313" key="1">
    <source>
        <dbReference type="Proteomes" id="UP000095281"/>
    </source>
</evidence>
<dbReference type="AlphaFoldDB" id="A0A1I8B939"/>
<reference evidence="2" key="1">
    <citation type="submission" date="2016-11" db="UniProtKB">
        <authorList>
            <consortium name="WormBaseParasite"/>
        </authorList>
    </citation>
    <scope>IDENTIFICATION</scope>
</reference>
<sequence length="279" mass="30378">MNDNSSKLQALSTSSVLDPECAKICSDKCEFKLSTVEELMAIPRGTTMGQACGIVAKCFPSSAKCTVLLSCESGELFAVTQWTRTKHTTVDLSKCNIGEVLNLNLLRAQRFDQQRFDGQKYYNTPLNYEFVVASSTLCDKAQAKVATVKKFEDVGKGGVYGITCVLAAGFVNVDDVLRVVVGDVDNKRADLTVVCKTKCAELNLLERGDSIQIKKGVFCVEGKQKLVRCLETICIPKGDFCDEDGAGEGGASAMFKPFCLDSGPKTIELILLLCQYQKK</sequence>
<accession>A0A1I8B939</accession>
<protein>
    <submittedName>
        <fullName evidence="2">DUF19 domain-containing protein</fullName>
    </submittedName>
</protein>